<feature type="region of interest" description="Disordered" evidence="1">
    <location>
        <begin position="224"/>
        <end position="269"/>
    </location>
</feature>
<sequence>MWNIFGQRVFVLRSRGQPWGLDGPMVDVSPKTSQVNGMNRFFAILVVIIVKYSPTISNDVPASEAACFYSYLVAFDNQNTTPKGITPDSYYYQFLFMIVWGSSCMFLPLIEVQKSIVVDVYGILEWTVQYTRAYDDQINEHLFAVDKTSGCVLVVVIRACYYCINVAWSAKLDVRISSRIDVISTGLARGCTIQLNEGNLTPENEEPTNAQHYQIPRSDACAALGSNSGHVRRAKESRTSCDSDLEDNEKRQAHPDTGAVKESQELMNR</sequence>
<evidence type="ECO:0000256" key="1">
    <source>
        <dbReference type="SAM" id="MobiDB-lite"/>
    </source>
</evidence>
<keyword evidence="3" id="KW-1185">Reference proteome</keyword>
<reference evidence="2" key="1">
    <citation type="journal article" date="2020" name="New Phytol.">
        <title>Comparative genomics reveals dynamic genome evolution in host specialist ectomycorrhizal fungi.</title>
        <authorList>
            <person name="Lofgren L.A."/>
            <person name="Nguyen N.H."/>
            <person name="Vilgalys R."/>
            <person name="Ruytinx J."/>
            <person name="Liao H.L."/>
            <person name="Branco S."/>
            <person name="Kuo A."/>
            <person name="LaButti K."/>
            <person name="Lipzen A."/>
            <person name="Andreopoulos W."/>
            <person name="Pangilinan J."/>
            <person name="Riley R."/>
            <person name="Hundley H."/>
            <person name="Na H."/>
            <person name="Barry K."/>
            <person name="Grigoriev I.V."/>
            <person name="Stajich J.E."/>
            <person name="Kennedy P.G."/>
        </authorList>
    </citation>
    <scope>NUCLEOTIDE SEQUENCE</scope>
    <source>
        <strain evidence="2">S12</strain>
    </source>
</reference>
<dbReference type="RefSeq" id="XP_041156691.1">
    <property type="nucleotide sequence ID" value="XM_041309684.1"/>
</dbReference>
<dbReference type="EMBL" id="JABBWE010000057">
    <property type="protein sequence ID" value="KAG1789643.1"/>
    <property type="molecule type" value="Genomic_DNA"/>
</dbReference>
<dbReference type="AlphaFoldDB" id="A0A9P7AIM1"/>
<gene>
    <name evidence="2" type="ORF">HD556DRAFT_1538167</name>
</gene>
<accession>A0A9P7AIM1</accession>
<dbReference type="Proteomes" id="UP000719766">
    <property type="component" value="Unassembled WGS sequence"/>
</dbReference>
<name>A0A9P7AIM1_9AGAM</name>
<evidence type="ECO:0000313" key="3">
    <source>
        <dbReference type="Proteomes" id="UP000719766"/>
    </source>
</evidence>
<evidence type="ECO:0000313" key="2">
    <source>
        <dbReference type="EMBL" id="KAG1789643.1"/>
    </source>
</evidence>
<protein>
    <submittedName>
        <fullName evidence="2">Uncharacterized protein</fullName>
    </submittedName>
</protein>
<organism evidence="2 3">
    <name type="scientific">Suillus plorans</name>
    <dbReference type="NCBI Taxonomy" id="116603"/>
    <lineage>
        <taxon>Eukaryota</taxon>
        <taxon>Fungi</taxon>
        <taxon>Dikarya</taxon>
        <taxon>Basidiomycota</taxon>
        <taxon>Agaricomycotina</taxon>
        <taxon>Agaricomycetes</taxon>
        <taxon>Agaricomycetidae</taxon>
        <taxon>Boletales</taxon>
        <taxon>Suillineae</taxon>
        <taxon>Suillaceae</taxon>
        <taxon>Suillus</taxon>
    </lineage>
</organism>
<proteinExistence type="predicted"/>
<comment type="caution">
    <text evidence="2">The sequence shown here is derived from an EMBL/GenBank/DDBJ whole genome shotgun (WGS) entry which is preliminary data.</text>
</comment>
<dbReference type="GeneID" id="64603448"/>